<sequence length="120" mass="13868">MLTLSLYPAQFAALIAFLSRISRDNLDLPLKQQSLTACVLLAFQATLRLEQVFTWGQRNARRSYKYRLPVTVARALHQEMPYHPLTPDQQALLRHLDQTISTYRPQLLQRYARNPPGAYA</sequence>
<dbReference type="Proteomes" id="UP000238375">
    <property type="component" value="Unassembled WGS sequence"/>
</dbReference>
<reference evidence="1 2" key="1">
    <citation type="submission" date="2018-03" db="EMBL/GenBank/DDBJ databases">
        <title>Genomic Encyclopedia of Archaeal and Bacterial Type Strains, Phase II (KMG-II): from individual species to whole genera.</title>
        <authorList>
            <person name="Goeker M."/>
        </authorList>
    </citation>
    <scope>NUCLEOTIDE SEQUENCE [LARGE SCALE GENOMIC DNA]</scope>
    <source>
        <strain evidence="1 2">DSM 28354</strain>
    </source>
</reference>
<accession>A0A2T0TN58</accession>
<organism evidence="1 2">
    <name type="scientific">Spirosoma oryzae</name>
    <dbReference type="NCBI Taxonomy" id="1469603"/>
    <lineage>
        <taxon>Bacteria</taxon>
        <taxon>Pseudomonadati</taxon>
        <taxon>Bacteroidota</taxon>
        <taxon>Cytophagia</taxon>
        <taxon>Cytophagales</taxon>
        <taxon>Cytophagaceae</taxon>
        <taxon>Spirosoma</taxon>
    </lineage>
</organism>
<protein>
    <submittedName>
        <fullName evidence="1">Uncharacterized protein</fullName>
    </submittedName>
</protein>
<name>A0A2T0TN58_9BACT</name>
<proteinExistence type="predicted"/>
<dbReference type="OrthoDB" id="965870at2"/>
<gene>
    <name evidence="1" type="ORF">CLV58_101218</name>
</gene>
<evidence type="ECO:0000313" key="1">
    <source>
        <dbReference type="EMBL" id="PRY47152.1"/>
    </source>
</evidence>
<dbReference type="AlphaFoldDB" id="A0A2T0TN58"/>
<keyword evidence="2" id="KW-1185">Reference proteome</keyword>
<dbReference type="EMBL" id="PVTE01000001">
    <property type="protein sequence ID" value="PRY47152.1"/>
    <property type="molecule type" value="Genomic_DNA"/>
</dbReference>
<dbReference type="RefSeq" id="WP_106135904.1">
    <property type="nucleotide sequence ID" value="NZ_PVTE01000001.1"/>
</dbReference>
<evidence type="ECO:0000313" key="2">
    <source>
        <dbReference type="Proteomes" id="UP000238375"/>
    </source>
</evidence>
<comment type="caution">
    <text evidence="1">The sequence shown here is derived from an EMBL/GenBank/DDBJ whole genome shotgun (WGS) entry which is preliminary data.</text>
</comment>